<evidence type="ECO:0000313" key="4">
    <source>
        <dbReference type="EMBL" id="MBR7745665.1"/>
    </source>
</evidence>
<dbReference type="Pfam" id="PF13673">
    <property type="entry name" value="Acetyltransf_10"/>
    <property type="match status" value="1"/>
</dbReference>
<dbReference type="InterPro" id="IPR016181">
    <property type="entry name" value="Acyl_CoA_acyltransferase"/>
</dbReference>
<evidence type="ECO:0000259" key="3">
    <source>
        <dbReference type="PROSITE" id="PS51186"/>
    </source>
</evidence>
<dbReference type="AlphaFoldDB" id="A0A941DDV9"/>
<gene>
    <name evidence="4" type="ORF">KDM92_03670</name>
</gene>
<keyword evidence="5" id="KW-1185">Reference proteome</keyword>
<reference evidence="4 5" key="1">
    <citation type="submission" date="2021-04" db="EMBL/GenBank/DDBJ databases">
        <title>novel species isolated from subtropical streams in China.</title>
        <authorList>
            <person name="Lu H."/>
        </authorList>
    </citation>
    <scope>NUCLEOTIDE SEQUENCE [LARGE SCALE GENOMIC DNA]</scope>
    <source>
        <strain evidence="4 5">BYS107W</strain>
    </source>
</reference>
<evidence type="ECO:0000313" key="5">
    <source>
        <dbReference type="Proteomes" id="UP000680158"/>
    </source>
</evidence>
<evidence type="ECO:0000256" key="2">
    <source>
        <dbReference type="ARBA" id="ARBA00023315"/>
    </source>
</evidence>
<sequence length="155" mass="17587">MLIRPAVLEDAEVLSHLVHRVISYLTIHADGREAEPFFASITPAAMAERLQSSQFRYWLGIDDHQKIVGAIGIRDNAHLYHLFVDPQHHQQGYGTQLWQYVKTYALANGNPGIFTVNSSLFAEKMYRKFGFVPTAEKQEMHGLAFIPMTLKMAAE</sequence>
<keyword evidence="2" id="KW-0012">Acyltransferase</keyword>
<dbReference type="Proteomes" id="UP000680158">
    <property type="component" value="Unassembled WGS sequence"/>
</dbReference>
<organism evidence="4 5">
    <name type="scientific">Undibacterium baiyunense</name>
    <dbReference type="NCBI Taxonomy" id="2828731"/>
    <lineage>
        <taxon>Bacteria</taxon>
        <taxon>Pseudomonadati</taxon>
        <taxon>Pseudomonadota</taxon>
        <taxon>Betaproteobacteria</taxon>
        <taxon>Burkholderiales</taxon>
        <taxon>Oxalobacteraceae</taxon>
        <taxon>Undibacterium</taxon>
    </lineage>
</organism>
<comment type="caution">
    <text evidence="4">The sequence shown here is derived from an EMBL/GenBank/DDBJ whole genome shotgun (WGS) entry which is preliminary data.</text>
</comment>
<dbReference type="PROSITE" id="PS51186">
    <property type="entry name" value="GNAT"/>
    <property type="match status" value="1"/>
</dbReference>
<dbReference type="EMBL" id="JAGSPM010000002">
    <property type="protein sequence ID" value="MBR7745665.1"/>
    <property type="molecule type" value="Genomic_DNA"/>
</dbReference>
<dbReference type="RefSeq" id="WP_212683061.1">
    <property type="nucleotide sequence ID" value="NZ_JAGSPM010000002.1"/>
</dbReference>
<proteinExistence type="predicted"/>
<dbReference type="PANTHER" id="PTHR43800">
    <property type="entry name" value="PEPTIDYL-LYSINE N-ACETYLTRANSFERASE YJAB"/>
    <property type="match status" value="1"/>
</dbReference>
<dbReference type="CDD" id="cd04301">
    <property type="entry name" value="NAT_SF"/>
    <property type="match status" value="1"/>
</dbReference>
<protein>
    <submittedName>
        <fullName evidence="4">GNAT family N-acetyltransferase</fullName>
    </submittedName>
</protein>
<evidence type="ECO:0000256" key="1">
    <source>
        <dbReference type="ARBA" id="ARBA00022679"/>
    </source>
</evidence>
<keyword evidence="1" id="KW-0808">Transferase</keyword>
<accession>A0A941DDV9</accession>
<dbReference type="Gene3D" id="3.40.630.30">
    <property type="match status" value="1"/>
</dbReference>
<dbReference type="GO" id="GO:0016747">
    <property type="term" value="F:acyltransferase activity, transferring groups other than amino-acyl groups"/>
    <property type="evidence" value="ECO:0007669"/>
    <property type="project" value="InterPro"/>
</dbReference>
<feature type="domain" description="N-acetyltransferase" evidence="3">
    <location>
        <begin position="1"/>
        <end position="153"/>
    </location>
</feature>
<name>A0A941DDV9_9BURK</name>
<dbReference type="SUPFAM" id="SSF55729">
    <property type="entry name" value="Acyl-CoA N-acyltransferases (Nat)"/>
    <property type="match status" value="1"/>
</dbReference>
<dbReference type="InterPro" id="IPR000182">
    <property type="entry name" value="GNAT_dom"/>
</dbReference>
<dbReference type="PANTHER" id="PTHR43800:SF1">
    <property type="entry name" value="PEPTIDYL-LYSINE N-ACETYLTRANSFERASE YJAB"/>
    <property type="match status" value="1"/>
</dbReference>